<keyword evidence="2" id="KW-1185">Reference proteome</keyword>
<name>A0AAE1M6F5_9HYPO</name>
<reference evidence="1" key="1">
    <citation type="submission" date="2023-11" db="EMBL/GenBank/DDBJ databases">
        <title>The genome sequences of three competitors of mushroom-forming fungi.</title>
        <authorList>
            <person name="Beijen E."/>
            <person name="Ohm R.A."/>
        </authorList>
    </citation>
    <scope>NUCLEOTIDE SEQUENCE</scope>
    <source>
        <strain evidence="1">CBS 100526</strain>
    </source>
</reference>
<gene>
    <name evidence="1" type="ORF">Triagg1_1384</name>
</gene>
<evidence type="ECO:0000313" key="2">
    <source>
        <dbReference type="Proteomes" id="UP001273209"/>
    </source>
</evidence>
<dbReference type="GeneID" id="87915353"/>
<protein>
    <submittedName>
        <fullName evidence="1">Uncharacterized protein</fullName>
    </submittedName>
</protein>
<dbReference type="RefSeq" id="XP_062759723.1">
    <property type="nucleotide sequence ID" value="XM_062895448.1"/>
</dbReference>
<proteinExistence type="predicted"/>
<organism evidence="1 2">
    <name type="scientific">Trichoderma aggressivum f. europaeum</name>
    <dbReference type="NCBI Taxonomy" id="173218"/>
    <lineage>
        <taxon>Eukaryota</taxon>
        <taxon>Fungi</taxon>
        <taxon>Dikarya</taxon>
        <taxon>Ascomycota</taxon>
        <taxon>Pezizomycotina</taxon>
        <taxon>Sordariomycetes</taxon>
        <taxon>Hypocreomycetidae</taxon>
        <taxon>Hypocreales</taxon>
        <taxon>Hypocreaceae</taxon>
        <taxon>Trichoderma</taxon>
    </lineage>
</organism>
<comment type="caution">
    <text evidence="1">The sequence shown here is derived from an EMBL/GenBank/DDBJ whole genome shotgun (WGS) entry which is preliminary data.</text>
</comment>
<evidence type="ECO:0000313" key="1">
    <source>
        <dbReference type="EMBL" id="KAK4083722.1"/>
    </source>
</evidence>
<sequence>MDQRIDHLVRQIDDCWITYSIAQGILSALDDSIRFDEDKHTEIHEQERIRDASGAEGLAHQRTLISLLQDCDCVNGYAQNVIELDFRSANLSKQPGEVRDLRATPVEQSQQDVANNIVRIGPQRYVSNHSPIIKSIPLNEVKKKISKAVRINITERDQKMPGATQERMNRLHAAISLYLVNSFDQTPQQKHGNDLVKRHCDYTGAKLLWTPGPFSMSVEAIYPIAIFEGKDAYHSPSNVCLVSTYLNVLKKTNPILLLPLIAVCLNISDSSAVTTYKQQHLWAYNAICNICTISTAFYTSSSPHLRAMEWESWEMPLKMAFLDASRTGIMGSEVEAMVQRLRPEQLFRPRKHEYFGEPANYKIRQHSWDWKHVYINLLRIADHYGITESEFEYYLTVSSPEQDKVTDRIFYFYHILSKVQAEAIDWNWETLRRVVQCMLYTLKNECNKYAEEAGLGEDMDQFKVIYWIAGHYCKQIQRLKLQYPEWTMEDIGFRAFLDRWGLPLVPWTSHPLKSSLCKKQDHGICMLFGLREQEEFNPVTLFDWDSCTITIDTVFTNFAMFNYSSTIWNDIRANISSIPLHHCFWRVDQDLGNVMWSGLSYSANKPMPPTPEFDVELLPLTTLAGPFKCIELTVHQLQILMKS</sequence>
<dbReference type="Proteomes" id="UP001273209">
    <property type="component" value="Unassembled WGS sequence"/>
</dbReference>
<dbReference type="EMBL" id="JAWRVG010000003">
    <property type="protein sequence ID" value="KAK4083722.1"/>
    <property type="molecule type" value="Genomic_DNA"/>
</dbReference>
<accession>A0AAE1M6F5</accession>
<dbReference type="AlphaFoldDB" id="A0AAE1M6F5"/>